<evidence type="ECO:0000256" key="10">
    <source>
        <dbReference type="ARBA" id="ARBA00049986"/>
    </source>
</evidence>
<feature type="domain" description="RNA-polymerase II-associated protein 3-like C-terminal" evidence="11">
    <location>
        <begin position="96"/>
        <end position="185"/>
    </location>
</feature>
<dbReference type="Proteomes" id="UP000472272">
    <property type="component" value="Chromosome 13"/>
</dbReference>
<dbReference type="GO" id="GO:0036159">
    <property type="term" value="P:inner dynein arm assembly"/>
    <property type="evidence" value="ECO:0007669"/>
    <property type="project" value="Ensembl"/>
</dbReference>
<dbReference type="PANTHER" id="PTHR28572:SF1">
    <property type="entry name" value="COILED-COIL DOMAIN-CONTAINING PROTEIN 103"/>
    <property type="match status" value="1"/>
</dbReference>
<dbReference type="GO" id="GO:0036157">
    <property type="term" value="C:outer dynein arm"/>
    <property type="evidence" value="ECO:0007669"/>
    <property type="project" value="InterPro"/>
</dbReference>
<keyword evidence="6" id="KW-0970">Cilium biogenesis/degradation</keyword>
<name>A0A670JG39_PODMU</name>
<sequence>MAGAIDFRALEKELEEAIAADEKYQRENEAKFRAVHQKVATYEEFRDIVLASHLKPLEKKDKVGKKRNVLWNSHAVKANLKQESEVHLSQELEQLPKTSAEFYRYWHRCMKNSQERYQLLLQLGSQNLGQIFQTDLAFGFLGEFLAVFSENICLKDRHSVLEILESFSGTKRFGLNVALMSEPEKKSCRQLFEKLQRMGTDPSNPPDFSHATEEEGMPVTQVHCQVDGPTKIKWMELMRLYKVT</sequence>
<dbReference type="GO" id="GO:0031514">
    <property type="term" value="C:motile cilium"/>
    <property type="evidence" value="ECO:0007669"/>
    <property type="project" value="UniProtKB-SubCell"/>
</dbReference>
<evidence type="ECO:0000256" key="3">
    <source>
        <dbReference type="ARBA" id="ARBA00004496"/>
    </source>
</evidence>
<dbReference type="GeneID" id="114581686"/>
<dbReference type="GO" id="GO:0005576">
    <property type="term" value="C:extracellular region"/>
    <property type="evidence" value="ECO:0007669"/>
    <property type="project" value="GOC"/>
</dbReference>
<dbReference type="RefSeq" id="XP_028557950.1">
    <property type="nucleotide sequence ID" value="XM_028702117.1"/>
</dbReference>
<organism evidence="13 14">
    <name type="scientific">Podarcis muralis</name>
    <name type="common">Wall lizard</name>
    <name type="synonym">Lacerta muralis</name>
    <dbReference type="NCBI Taxonomy" id="64176"/>
    <lineage>
        <taxon>Eukaryota</taxon>
        <taxon>Metazoa</taxon>
        <taxon>Chordata</taxon>
        <taxon>Craniata</taxon>
        <taxon>Vertebrata</taxon>
        <taxon>Euteleostomi</taxon>
        <taxon>Lepidosauria</taxon>
        <taxon>Squamata</taxon>
        <taxon>Bifurcata</taxon>
        <taxon>Unidentata</taxon>
        <taxon>Episquamata</taxon>
        <taxon>Laterata</taxon>
        <taxon>Lacertibaenia</taxon>
        <taxon>Lacertidae</taxon>
        <taxon>Podarcis</taxon>
    </lineage>
</organism>
<evidence type="ECO:0000256" key="1">
    <source>
        <dbReference type="ARBA" id="ARBA00004048"/>
    </source>
</evidence>
<dbReference type="InterPro" id="IPR025986">
    <property type="entry name" value="RPAP3-like_C"/>
</dbReference>
<dbReference type="KEGG" id="pmua:114581686"/>
<evidence type="ECO:0000256" key="5">
    <source>
        <dbReference type="ARBA" id="ARBA00022490"/>
    </source>
</evidence>
<dbReference type="Ensembl" id="ENSPMRT00000024453.1">
    <property type="protein sequence ID" value="ENSPMRP00000023020.1"/>
    <property type="gene ID" value="ENSPMRG00000014949.1"/>
</dbReference>
<dbReference type="AlphaFoldDB" id="A0A670JG39"/>
<proteinExistence type="inferred from homology"/>
<dbReference type="Pfam" id="PF15867">
    <property type="entry name" value="Dynein_attach_N"/>
    <property type="match status" value="1"/>
</dbReference>
<gene>
    <name evidence="13" type="primary">CCDC103</name>
    <name evidence="13" type="synonym">DNAAF19</name>
</gene>
<feature type="domain" description="Dynein attachment factor N-terminal" evidence="12">
    <location>
        <begin position="5"/>
        <end position="72"/>
    </location>
</feature>
<dbReference type="OrthoDB" id="447931at2759"/>
<dbReference type="Pfam" id="PF13877">
    <property type="entry name" value="RPAP3_C"/>
    <property type="match status" value="1"/>
</dbReference>
<evidence type="ECO:0000256" key="4">
    <source>
        <dbReference type="ARBA" id="ARBA00011738"/>
    </source>
</evidence>
<evidence type="ECO:0000313" key="13">
    <source>
        <dbReference type="Ensembl" id="ENSPMRP00000023020.1"/>
    </source>
</evidence>
<keyword evidence="5" id="KW-0963">Cytoplasm</keyword>
<keyword evidence="7" id="KW-0282">Flagellum</keyword>
<evidence type="ECO:0000256" key="6">
    <source>
        <dbReference type="ARBA" id="ARBA00022794"/>
    </source>
</evidence>
<evidence type="ECO:0000256" key="7">
    <source>
        <dbReference type="ARBA" id="ARBA00022846"/>
    </source>
</evidence>
<dbReference type="OMA" id="YRNWRRH"/>
<dbReference type="GO" id="GO:0036158">
    <property type="term" value="P:outer dynein arm assembly"/>
    <property type="evidence" value="ECO:0007669"/>
    <property type="project" value="Ensembl"/>
</dbReference>
<dbReference type="CTD" id="388389"/>
<evidence type="ECO:0000313" key="14">
    <source>
        <dbReference type="Proteomes" id="UP000472272"/>
    </source>
</evidence>
<dbReference type="GO" id="GO:0071907">
    <property type="term" value="P:determination of digestive tract left/right asymmetry"/>
    <property type="evidence" value="ECO:0007669"/>
    <property type="project" value="Ensembl"/>
</dbReference>
<dbReference type="PANTHER" id="PTHR28572">
    <property type="entry name" value="COILED-COIL DOMAIN-CONTAINING PROTEIN 103"/>
    <property type="match status" value="1"/>
</dbReference>
<evidence type="ECO:0000256" key="8">
    <source>
        <dbReference type="ARBA" id="ARBA00023069"/>
    </source>
</evidence>
<dbReference type="GO" id="GO:0001947">
    <property type="term" value="P:heart looping"/>
    <property type="evidence" value="ECO:0007669"/>
    <property type="project" value="Ensembl"/>
</dbReference>
<evidence type="ECO:0000259" key="12">
    <source>
        <dbReference type="Pfam" id="PF15867"/>
    </source>
</evidence>
<keyword evidence="14" id="KW-1185">Reference proteome</keyword>
<dbReference type="RefSeq" id="XP_028557949.1">
    <property type="nucleotide sequence ID" value="XM_028702116.1"/>
</dbReference>
<comment type="subunit">
    <text evidence="4">Homodimer.</text>
</comment>
<dbReference type="InterPro" id="IPR031733">
    <property type="entry name" value="Dynein_attach_N"/>
</dbReference>
<evidence type="ECO:0000259" key="11">
    <source>
        <dbReference type="Pfam" id="PF13877"/>
    </source>
</evidence>
<comment type="subcellular location">
    <subcellularLocation>
        <location evidence="2">Cell projection</location>
        <location evidence="2">Cilium</location>
        <location evidence="2">Flagellum</location>
    </subcellularLocation>
    <subcellularLocation>
        <location evidence="3">Cytoplasm</location>
    </subcellularLocation>
</comment>
<keyword evidence="8" id="KW-0969">Cilium</keyword>
<dbReference type="GeneTree" id="ENSGT00390000004038"/>
<reference evidence="13 14" key="1">
    <citation type="journal article" date="2019" name="Proc. Natl. Acad. Sci. U.S.A.">
        <title>Regulatory changes in pterin and carotenoid genes underlie balanced color polymorphisms in the wall lizard.</title>
        <authorList>
            <person name="Andrade P."/>
            <person name="Pinho C."/>
            <person name="Perez I de Lanuza G."/>
            <person name="Afonso S."/>
            <person name="Brejcha J."/>
            <person name="Rubin C.J."/>
            <person name="Wallerman O."/>
            <person name="Pereira P."/>
            <person name="Sabatino S.J."/>
            <person name="Bellati A."/>
            <person name="Pellitteri-Rosa D."/>
            <person name="Bosakova Z."/>
            <person name="Bunikis I."/>
            <person name="Carretero M.A."/>
            <person name="Feiner N."/>
            <person name="Marsik P."/>
            <person name="Pauperio F."/>
            <person name="Salvi D."/>
            <person name="Soler L."/>
            <person name="While G.M."/>
            <person name="Uller T."/>
            <person name="Font E."/>
            <person name="Andersson L."/>
            <person name="Carneiro M."/>
        </authorList>
    </citation>
    <scope>NUCLEOTIDE SEQUENCE</scope>
</reference>
<evidence type="ECO:0000256" key="9">
    <source>
        <dbReference type="ARBA" id="ARBA00023273"/>
    </source>
</evidence>
<protein>
    <submittedName>
        <fullName evidence="13">Coiled-coil domain containing 103</fullName>
    </submittedName>
</protein>
<comment type="similarity">
    <text evidence="10">Belongs to the DNAAF19/PR46b family.</text>
</comment>
<dbReference type="GO" id="GO:0042803">
    <property type="term" value="F:protein homodimerization activity"/>
    <property type="evidence" value="ECO:0007669"/>
    <property type="project" value="Ensembl"/>
</dbReference>
<accession>A0A670JG39</accession>
<reference evidence="13" key="3">
    <citation type="submission" date="2025-09" db="UniProtKB">
        <authorList>
            <consortium name="Ensembl"/>
        </authorList>
    </citation>
    <scope>IDENTIFICATION</scope>
</reference>
<reference evidence="13" key="2">
    <citation type="submission" date="2025-08" db="UniProtKB">
        <authorList>
            <consortium name="Ensembl"/>
        </authorList>
    </citation>
    <scope>IDENTIFICATION</scope>
</reference>
<dbReference type="InterPro" id="IPR042422">
    <property type="entry name" value="CC103"/>
</dbReference>
<comment type="function">
    <text evidence="1">Dynein-attachment factor required for cilia motility.</text>
</comment>
<keyword evidence="9" id="KW-0966">Cell projection</keyword>
<evidence type="ECO:0000256" key="2">
    <source>
        <dbReference type="ARBA" id="ARBA00004230"/>
    </source>
</evidence>
<dbReference type="GO" id="GO:0003351">
    <property type="term" value="P:epithelial cilium movement involved in extracellular fluid movement"/>
    <property type="evidence" value="ECO:0007669"/>
    <property type="project" value="TreeGrafter"/>
</dbReference>